<protein>
    <submittedName>
        <fullName evidence="2">Uncharacterized protein</fullName>
    </submittedName>
</protein>
<proteinExistence type="predicted"/>
<keyword evidence="1" id="KW-0812">Transmembrane</keyword>
<dbReference type="Proteomes" id="UP001152798">
    <property type="component" value="Chromosome 7"/>
</dbReference>
<evidence type="ECO:0000313" key="2">
    <source>
        <dbReference type="EMBL" id="CAH1407985.1"/>
    </source>
</evidence>
<reference evidence="2" key="1">
    <citation type="submission" date="2022-01" db="EMBL/GenBank/DDBJ databases">
        <authorList>
            <person name="King R."/>
        </authorList>
    </citation>
    <scope>NUCLEOTIDE SEQUENCE</scope>
</reference>
<feature type="transmembrane region" description="Helical" evidence="1">
    <location>
        <begin position="121"/>
        <end position="144"/>
    </location>
</feature>
<name>A0A9P0HTG0_NEZVI</name>
<dbReference type="PROSITE" id="PS51257">
    <property type="entry name" value="PROKAR_LIPOPROTEIN"/>
    <property type="match status" value="1"/>
</dbReference>
<evidence type="ECO:0000256" key="1">
    <source>
        <dbReference type="SAM" id="Phobius"/>
    </source>
</evidence>
<sequence length="252" mass="28796">MRTHQQLCLLNLCGAFCAVCSSLSCGFIWYYWRWALNTCDDMKACSCLLYGTWGFTEFSGGDSMNCSFVTFSPIPLLIWSMLMVMYHGLRHSTVKESQRILITNSPTIHREVMNPQRIPKLFAVCSSIIAISSAIVIFSSGIVLTDGYFKTCKEYKKNVVDQLDANGDLASLVTDRLSCGTVYDFLDYLQPDPEYIDYRHKRDGWLINTDLTFKFAIIMTWVTFALYTVLSILYIISSRKPKIPKTFMNTDL</sequence>
<gene>
    <name evidence="2" type="ORF">NEZAVI_LOCUS15595</name>
</gene>
<accession>A0A9P0HTG0</accession>
<feature type="transmembrane region" description="Helical" evidence="1">
    <location>
        <begin position="7"/>
        <end position="32"/>
    </location>
</feature>
<dbReference type="OrthoDB" id="8186944at2759"/>
<feature type="transmembrane region" description="Helical" evidence="1">
    <location>
        <begin position="215"/>
        <end position="236"/>
    </location>
</feature>
<keyword evidence="1" id="KW-0472">Membrane</keyword>
<keyword evidence="1" id="KW-1133">Transmembrane helix</keyword>
<keyword evidence="3" id="KW-1185">Reference proteome</keyword>
<dbReference type="AlphaFoldDB" id="A0A9P0HTG0"/>
<evidence type="ECO:0000313" key="3">
    <source>
        <dbReference type="Proteomes" id="UP001152798"/>
    </source>
</evidence>
<feature type="transmembrane region" description="Helical" evidence="1">
    <location>
        <begin position="68"/>
        <end position="89"/>
    </location>
</feature>
<dbReference type="EMBL" id="OV725083">
    <property type="protein sequence ID" value="CAH1407985.1"/>
    <property type="molecule type" value="Genomic_DNA"/>
</dbReference>
<organism evidence="2 3">
    <name type="scientific">Nezara viridula</name>
    <name type="common">Southern green stink bug</name>
    <name type="synonym">Cimex viridulus</name>
    <dbReference type="NCBI Taxonomy" id="85310"/>
    <lineage>
        <taxon>Eukaryota</taxon>
        <taxon>Metazoa</taxon>
        <taxon>Ecdysozoa</taxon>
        <taxon>Arthropoda</taxon>
        <taxon>Hexapoda</taxon>
        <taxon>Insecta</taxon>
        <taxon>Pterygota</taxon>
        <taxon>Neoptera</taxon>
        <taxon>Paraneoptera</taxon>
        <taxon>Hemiptera</taxon>
        <taxon>Heteroptera</taxon>
        <taxon>Panheteroptera</taxon>
        <taxon>Pentatomomorpha</taxon>
        <taxon>Pentatomoidea</taxon>
        <taxon>Pentatomidae</taxon>
        <taxon>Pentatominae</taxon>
        <taxon>Nezara</taxon>
    </lineage>
</organism>